<sequence length="315" mass="34758">MSIIFSGTPDLGNVGSPTPSSYCELMSEFSTSPTSVVAASPVDALSEQIVRPGRIRSTSLASDGEQPSGSPKFKSYSSCQHISLNIPFANLLTVSHTGYLYPLPEEIEKRRKLKTDVSSLIPMIPRTLEAQEITAKPDEISSKDFLMNFVSSCNASNEDHVEPQKIEKLQMLVPTKDEIIRYPDLAHSQRTVVNEDSMKGDEIKVNSVITQDDGDDLDRTVTPTNESNASDEDSFVKIPFFGPSNLDPGERSETLRSIDRHLGEFISSVKTPAQLGLSVDWSEFRDIETQLGNFSKQQGIFDKFVAEVRECGQSD</sequence>
<reference evidence="3" key="1">
    <citation type="submission" date="2016-11" db="UniProtKB">
        <authorList>
            <consortium name="WormBaseParasite"/>
        </authorList>
    </citation>
    <scope>IDENTIFICATION</scope>
</reference>
<evidence type="ECO:0000313" key="3">
    <source>
        <dbReference type="WBParaSite" id="Hba_17390"/>
    </source>
</evidence>
<feature type="compositionally biased region" description="Polar residues" evidence="1">
    <location>
        <begin position="56"/>
        <end position="74"/>
    </location>
</feature>
<feature type="region of interest" description="Disordered" evidence="1">
    <location>
        <begin position="55"/>
        <end position="74"/>
    </location>
</feature>
<dbReference type="AlphaFoldDB" id="A0A1I7XI14"/>
<evidence type="ECO:0000256" key="1">
    <source>
        <dbReference type="SAM" id="MobiDB-lite"/>
    </source>
</evidence>
<dbReference type="WBParaSite" id="Hba_17390">
    <property type="protein sequence ID" value="Hba_17390"/>
    <property type="gene ID" value="Hba_17390"/>
</dbReference>
<protein>
    <submittedName>
        <fullName evidence="3">Uncharacterized protein</fullName>
    </submittedName>
</protein>
<organism evidence="2 3">
    <name type="scientific">Heterorhabditis bacteriophora</name>
    <name type="common">Entomopathogenic nematode worm</name>
    <dbReference type="NCBI Taxonomy" id="37862"/>
    <lineage>
        <taxon>Eukaryota</taxon>
        <taxon>Metazoa</taxon>
        <taxon>Ecdysozoa</taxon>
        <taxon>Nematoda</taxon>
        <taxon>Chromadorea</taxon>
        <taxon>Rhabditida</taxon>
        <taxon>Rhabditina</taxon>
        <taxon>Rhabditomorpha</taxon>
        <taxon>Strongyloidea</taxon>
        <taxon>Heterorhabditidae</taxon>
        <taxon>Heterorhabditis</taxon>
    </lineage>
</organism>
<accession>A0A1I7XI14</accession>
<name>A0A1I7XI14_HETBA</name>
<dbReference type="Proteomes" id="UP000095283">
    <property type="component" value="Unplaced"/>
</dbReference>
<evidence type="ECO:0000313" key="2">
    <source>
        <dbReference type="Proteomes" id="UP000095283"/>
    </source>
</evidence>
<keyword evidence="2" id="KW-1185">Reference proteome</keyword>
<proteinExistence type="predicted"/>